<keyword evidence="5" id="KW-0862">Zinc</keyword>
<evidence type="ECO:0000256" key="3">
    <source>
        <dbReference type="ARBA" id="ARBA00022737"/>
    </source>
</evidence>
<evidence type="ECO:0000313" key="11">
    <source>
        <dbReference type="Proteomes" id="UP001558652"/>
    </source>
</evidence>
<dbReference type="PANTHER" id="PTHR24376:SF243">
    <property type="entry name" value="C2H2-TYPE DOMAIN-CONTAINING PROTEIN"/>
    <property type="match status" value="1"/>
</dbReference>
<keyword evidence="3" id="KW-0677">Repeat</keyword>
<dbReference type="AlphaFoldDB" id="A0ABD0YDW6"/>
<evidence type="ECO:0000256" key="7">
    <source>
        <dbReference type="ARBA" id="ARBA00023242"/>
    </source>
</evidence>
<comment type="subcellular location">
    <subcellularLocation>
        <location evidence="1">Nucleus</location>
    </subcellularLocation>
</comment>
<dbReference type="SUPFAM" id="SSF57667">
    <property type="entry name" value="beta-beta-alpha zinc fingers"/>
    <property type="match status" value="5"/>
</dbReference>
<feature type="domain" description="C2H2-type" evidence="9">
    <location>
        <begin position="461"/>
        <end position="489"/>
    </location>
</feature>
<dbReference type="Pfam" id="PF13909">
    <property type="entry name" value="zf-H2C2_5"/>
    <property type="match status" value="3"/>
</dbReference>
<dbReference type="GO" id="GO:0008270">
    <property type="term" value="F:zinc ion binding"/>
    <property type="evidence" value="ECO:0007669"/>
    <property type="project" value="UniProtKB-KW"/>
</dbReference>
<evidence type="ECO:0000313" key="10">
    <source>
        <dbReference type="EMBL" id="KAL1129452.1"/>
    </source>
</evidence>
<dbReference type="InterPro" id="IPR036236">
    <property type="entry name" value="Znf_C2H2_sf"/>
</dbReference>
<feature type="domain" description="C2H2-type" evidence="9">
    <location>
        <begin position="116"/>
        <end position="143"/>
    </location>
</feature>
<dbReference type="Pfam" id="PF00096">
    <property type="entry name" value="zf-C2H2"/>
    <property type="match status" value="1"/>
</dbReference>
<feature type="domain" description="C2H2-type" evidence="9">
    <location>
        <begin position="16"/>
        <end position="43"/>
    </location>
</feature>
<evidence type="ECO:0000256" key="5">
    <source>
        <dbReference type="ARBA" id="ARBA00022833"/>
    </source>
</evidence>
<keyword evidence="4 8" id="KW-0863">Zinc-finger</keyword>
<feature type="domain" description="C2H2-type" evidence="9">
    <location>
        <begin position="335"/>
        <end position="363"/>
    </location>
</feature>
<feature type="domain" description="C2H2-type" evidence="9">
    <location>
        <begin position="402"/>
        <end position="429"/>
    </location>
</feature>
<reference evidence="10 11" key="1">
    <citation type="submission" date="2024-07" db="EMBL/GenBank/DDBJ databases">
        <title>Chromosome-level genome assembly of the water stick insect Ranatra chinensis (Heteroptera: Nepidae).</title>
        <authorList>
            <person name="Liu X."/>
        </authorList>
    </citation>
    <scope>NUCLEOTIDE SEQUENCE [LARGE SCALE GENOMIC DNA]</scope>
    <source>
        <strain evidence="10">Cailab_2021Rc</strain>
        <tissue evidence="10">Muscle</tissue>
    </source>
</reference>
<dbReference type="Gene3D" id="3.30.160.60">
    <property type="entry name" value="Classic Zinc Finger"/>
    <property type="match status" value="6"/>
</dbReference>
<evidence type="ECO:0000259" key="9">
    <source>
        <dbReference type="PROSITE" id="PS50157"/>
    </source>
</evidence>
<dbReference type="PROSITE" id="PS50157">
    <property type="entry name" value="ZINC_FINGER_C2H2_2"/>
    <property type="match status" value="10"/>
</dbReference>
<feature type="domain" description="C2H2-type" evidence="9">
    <location>
        <begin position="306"/>
        <end position="333"/>
    </location>
</feature>
<evidence type="ECO:0000256" key="6">
    <source>
        <dbReference type="ARBA" id="ARBA00023125"/>
    </source>
</evidence>
<dbReference type="GO" id="GO:0005634">
    <property type="term" value="C:nucleus"/>
    <property type="evidence" value="ECO:0007669"/>
    <property type="project" value="UniProtKB-SubCell"/>
</dbReference>
<evidence type="ECO:0000256" key="1">
    <source>
        <dbReference type="ARBA" id="ARBA00004123"/>
    </source>
</evidence>
<dbReference type="InterPro" id="IPR013087">
    <property type="entry name" value="Znf_C2H2_type"/>
</dbReference>
<protein>
    <recommendedName>
        <fullName evidence="9">C2H2-type domain-containing protein</fullName>
    </recommendedName>
</protein>
<dbReference type="Proteomes" id="UP001558652">
    <property type="component" value="Unassembled WGS sequence"/>
</dbReference>
<accession>A0ABD0YDW6</accession>
<dbReference type="PANTHER" id="PTHR24376">
    <property type="entry name" value="ZINC FINGER PROTEIN"/>
    <property type="match status" value="1"/>
</dbReference>
<keyword evidence="7" id="KW-0539">Nucleus</keyword>
<name>A0ABD0YDW6_9HEMI</name>
<evidence type="ECO:0000256" key="2">
    <source>
        <dbReference type="ARBA" id="ARBA00022723"/>
    </source>
</evidence>
<proteinExistence type="predicted"/>
<feature type="domain" description="C2H2-type" evidence="9">
    <location>
        <begin position="229"/>
        <end position="253"/>
    </location>
</feature>
<dbReference type="EMBL" id="JBFDAA010000009">
    <property type="protein sequence ID" value="KAL1129452.1"/>
    <property type="molecule type" value="Genomic_DNA"/>
</dbReference>
<keyword evidence="11" id="KW-1185">Reference proteome</keyword>
<keyword evidence="6" id="KW-0238">DNA-binding</keyword>
<evidence type="ECO:0000256" key="8">
    <source>
        <dbReference type="PROSITE-ProRule" id="PRU00042"/>
    </source>
</evidence>
<sequence>MQRPVSILQRGGKQLYGCKNCGKSYQRSTSLMRHVGYECGKEPQFWCSYCPHRAKQKAALKKHIEEMHNPNPYKFFCQQCGYKSKRKLLLNSIGGSQFFLGVAVLLNEVIGFGAIHECSTCGKRYRHVESLSRHVGYECGKDPQFQCSQCPHRCKQKASLKKHLEEMHNPDPYKFFCQHCGGTPPFVTCQLGDQRQSTLYECKTCGKNYQRSTSLLRHVEYECGKEPQFQCQLCSYRAKQKSHLKRHMNEVHSPNPFCFFCQRCTYKAKRKSDIQLHYANLWWFEWFVDAGAILYVLADRGTEPAFACLVCGRRYAHEGSLQRHLKYECGKEPQFQCPHCTYRSKRKSNLERHMHDLHDPNPKLFTCQFCPFTSKQEANIVWHVYTHINFPVFLDQLRQPSYSCQNCCKNYQHAQSLQRHLDYECGREPQFQCKLCSYRAKQKVHLKRHMNEVHNPNPFTYYCHHCSYKSKRKSDLQLHYVLHHSDITP</sequence>
<feature type="domain" description="C2H2-type" evidence="9">
    <location>
        <begin position="200"/>
        <end position="227"/>
    </location>
</feature>
<gene>
    <name evidence="10" type="ORF">AAG570_013978</name>
</gene>
<feature type="domain" description="C2H2-type" evidence="9">
    <location>
        <begin position="431"/>
        <end position="454"/>
    </location>
</feature>
<comment type="caution">
    <text evidence="10">The sequence shown here is derived from an EMBL/GenBank/DDBJ whole genome shotgun (WGS) entry which is preliminary data.</text>
</comment>
<organism evidence="10 11">
    <name type="scientific">Ranatra chinensis</name>
    <dbReference type="NCBI Taxonomy" id="642074"/>
    <lineage>
        <taxon>Eukaryota</taxon>
        <taxon>Metazoa</taxon>
        <taxon>Ecdysozoa</taxon>
        <taxon>Arthropoda</taxon>
        <taxon>Hexapoda</taxon>
        <taxon>Insecta</taxon>
        <taxon>Pterygota</taxon>
        <taxon>Neoptera</taxon>
        <taxon>Paraneoptera</taxon>
        <taxon>Hemiptera</taxon>
        <taxon>Heteroptera</taxon>
        <taxon>Panheteroptera</taxon>
        <taxon>Nepomorpha</taxon>
        <taxon>Nepidae</taxon>
        <taxon>Ranatrinae</taxon>
        <taxon>Ranatra</taxon>
    </lineage>
</organism>
<feature type="domain" description="C2H2-type" evidence="9">
    <location>
        <begin position="145"/>
        <end position="173"/>
    </location>
</feature>
<keyword evidence="2" id="KW-0479">Metal-binding</keyword>
<dbReference type="PROSITE" id="PS00028">
    <property type="entry name" value="ZINC_FINGER_C2H2_1"/>
    <property type="match status" value="1"/>
</dbReference>
<dbReference type="SMART" id="SM00355">
    <property type="entry name" value="ZnF_C2H2"/>
    <property type="match status" value="13"/>
</dbReference>
<evidence type="ECO:0000256" key="4">
    <source>
        <dbReference type="ARBA" id="ARBA00022771"/>
    </source>
</evidence>